<dbReference type="GO" id="GO:0004519">
    <property type="term" value="F:endonuclease activity"/>
    <property type="evidence" value="ECO:0007669"/>
    <property type="project" value="UniProtKB-KW"/>
</dbReference>
<evidence type="ECO:0000313" key="9">
    <source>
        <dbReference type="Proteomes" id="UP001172911"/>
    </source>
</evidence>
<dbReference type="InterPro" id="IPR012933">
    <property type="entry name" value="HicA_mRNA_interferase"/>
</dbReference>
<dbReference type="EMBL" id="JARPTC010000023">
    <property type="protein sequence ID" value="MDO7788672.1"/>
    <property type="molecule type" value="Genomic_DNA"/>
</dbReference>
<evidence type="ECO:0000256" key="7">
    <source>
        <dbReference type="ARBA" id="ARBA00023016"/>
    </source>
</evidence>
<name>A0AAW7ZG47_9FIRM</name>
<gene>
    <name evidence="8" type="ORF">P6N53_15695</name>
</gene>
<keyword evidence="2" id="KW-1277">Toxin-antitoxin system</keyword>
<keyword evidence="4" id="KW-0255">Endonuclease</keyword>
<dbReference type="Proteomes" id="UP001172911">
    <property type="component" value="Unassembled WGS sequence"/>
</dbReference>
<evidence type="ECO:0000256" key="3">
    <source>
        <dbReference type="ARBA" id="ARBA00022722"/>
    </source>
</evidence>
<proteinExistence type="inferred from homology"/>
<keyword evidence="7" id="KW-0346">Stress response</keyword>
<keyword evidence="3" id="KW-0540">Nuclease</keyword>
<dbReference type="GO" id="GO:0016787">
    <property type="term" value="F:hydrolase activity"/>
    <property type="evidence" value="ECO:0007669"/>
    <property type="project" value="UniProtKB-KW"/>
</dbReference>
<keyword evidence="5" id="KW-0378">Hydrolase</keyword>
<keyword evidence="6" id="KW-0694">RNA-binding</keyword>
<protein>
    <submittedName>
        <fullName evidence="8">Type II toxin-antitoxin system HicA family toxin</fullName>
    </submittedName>
</protein>
<comment type="caution">
    <text evidence="8">The sequence shown here is derived from an EMBL/GenBank/DDBJ whole genome shotgun (WGS) entry which is preliminary data.</text>
</comment>
<evidence type="ECO:0000313" key="8">
    <source>
        <dbReference type="EMBL" id="MDO7788672.1"/>
    </source>
</evidence>
<sequence length="67" mass="7689">MKKKCYSSTELLKILKKEGWIIKGQEGSHIHLIHPTKLGKVTVPHPRKDFKQTTLRSILKQAGLELK</sequence>
<evidence type="ECO:0000256" key="6">
    <source>
        <dbReference type="ARBA" id="ARBA00022884"/>
    </source>
</evidence>
<dbReference type="SUPFAM" id="SSF54786">
    <property type="entry name" value="YcfA/nrd intein domain"/>
    <property type="match status" value="1"/>
</dbReference>
<dbReference type="RefSeq" id="WP_304544816.1">
    <property type="nucleotide sequence ID" value="NZ_JARPTC010000023.1"/>
</dbReference>
<comment type="similarity">
    <text evidence="1">Belongs to the HicA mRNA interferase family.</text>
</comment>
<dbReference type="InterPro" id="IPR038570">
    <property type="entry name" value="HicA_sf"/>
</dbReference>
<keyword evidence="9" id="KW-1185">Reference proteome</keyword>
<dbReference type="Pfam" id="PF07927">
    <property type="entry name" value="HicA_toxin"/>
    <property type="match status" value="1"/>
</dbReference>
<dbReference type="AlphaFoldDB" id="A0AAW7ZG47"/>
<reference evidence="8" key="1">
    <citation type="journal article" date="2023" name="J. Hazard. Mater.">
        <title>Anaerobic biodegradation of pyrene and benzo[a]pyrene by a new sulfate-reducing Desulforamulus aquiferis strain DSA.</title>
        <authorList>
            <person name="Zhang Z."/>
            <person name="Sun J."/>
            <person name="Gong X."/>
            <person name="Wang C."/>
            <person name="Wang H."/>
        </authorList>
    </citation>
    <scope>NUCLEOTIDE SEQUENCE</scope>
    <source>
        <strain evidence="8">DSA</strain>
    </source>
</reference>
<evidence type="ECO:0000256" key="2">
    <source>
        <dbReference type="ARBA" id="ARBA00022649"/>
    </source>
</evidence>
<evidence type="ECO:0000256" key="4">
    <source>
        <dbReference type="ARBA" id="ARBA00022759"/>
    </source>
</evidence>
<accession>A0AAW7ZG47</accession>
<evidence type="ECO:0000256" key="5">
    <source>
        <dbReference type="ARBA" id="ARBA00022801"/>
    </source>
</evidence>
<reference evidence="8" key="2">
    <citation type="submission" date="2023-03" db="EMBL/GenBank/DDBJ databases">
        <authorList>
            <person name="Zhang Z."/>
        </authorList>
    </citation>
    <scope>NUCLEOTIDE SEQUENCE</scope>
    <source>
        <strain evidence="8">DSA</strain>
    </source>
</reference>
<organism evidence="8 9">
    <name type="scientific">Desulforamulus aquiferis</name>
    <dbReference type="NCBI Taxonomy" id="1397668"/>
    <lineage>
        <taxon>Bacteria</taxon>
        <taxon>Bacillati</taxon>
        <taxon>Bacillota</taxon>
        <taxon>Clostridia</taxon>
        <taxon>Eubacteriales</taxon>
        <taxon>Peptococcaceae</taxon>
        <taxon>Desulforamulus</taxon>
    </lineage>
</organism>
<dbReference type="Gene3D" id="3.30.920.30">
    <property type="entry name" value="Hypothetical protein"/>
    <property type="match status" value="1"/>
</dbReference>
<evidence type="ECO:0000256" key="1">
    <source>
        <dbReference type="ARBA" id="ARBA00006620"/>
    </source>
</evidence>
<dbReference type="GO" id="GO:0003729">
    <property type="term" value="F:mRNA binding"/>
    <property type="evidence" value="ECO:0007669"/>
    <property type="project" value="InterPro"/>
</dbReference>